<evidence type="ECO:0000313" key="8">
    <source>
        <dbReference type="EMBL" id="QQO11270.1"/>
    </source>
</evidence>
<dbReference type="KEGG" id="bhc:JFL75_10325"/>
<gene>
    <name evidence="8" type="ORF">JFL75_10325</name>
</gene>
<evidence type="ECO:0000256" key="7">
    <source>
        <dbReference type="SAM" id="Phobius"/>
    </source>
</evidence>
<sequence length="86" mass="8583">MTIMEMFGQSGVLTLLGMGIVFGFLVVMIVCITLMGKAVHALGMDKDAQTPASGSASGPSSGGAAGDSAVTAAISAAVNEYRKNNS</sequence>
<keyword evidence="4 7" id="KW-1133">Transmembrane helix</keyword>
<dbReference type="GO" id="GO:0036376">
    <property type="term" value="P:sodium ion export across plasma membrane"/>
    <property type="evidence" value="ECO:0007669"/>
    <property type="project" value="InterPro"/>
</dbReference>
<dbReference type="NCBIfam" id="TIGR01195">
    <property type="entry name" value="oadG_fam"/>
    <property type="match status" value="1"/>
</dbReference>
<keyword evidence="9" id="KW-1185">Reference proteome</keyword>
<feature type="region of interest" description="Disordered" evidence="6">
    <location>
        <begin position="48"/>
        <end position="67"/>
    </location>
</feature>
<name>A0A7T8BCM4_9SPIR</name>
<feature type="transmembrane region" description="Helical" evidence="7">
    <location>
        <begin position="12"/>
        <end position="36"/>
    </location>
</feature>
<dbReference type="RefSeq" id="WP_215628579.1">
    <property type="nucleotide sequence ID" value="NZ_CP067089.2"/>
</dbReference>
<evidence type="ECO:0000256" key="3">
    <source>
        <dbReference type="ARBA" id="ARBA00022692"/>
    </source>
</evidence>
<evidence type="ECO:0000256" key="6">
    <source>
        <dbReference type="SAM" id="MobiDB-lite"/>
    </source>
</evidence>
<dbReference type="GO" id="GO:0015081">
    <property type="term" value="F:sodium ion transmembrane transporter activity"/>
    <property type="evidence" value="ECO:0007669"/>
    <property type="project" value="InterPro"/>
</dbReference>
<keyword evidence="5 7" id="KW-0472">Membrane</keyword>
<organism evidence="8 9">
    <name type="scientific">Breznakiella homolactica</name>
    <dbReference type="NCBI Taxonomy" id="2798577"/>
    <lineage>
        <taxon>Bacteria</taxon>
        <taxon>Pseudomonadati</taxon>
        <taxon>Spirochaetota</taxon>
        <taxon>Spirochaetia</taxon>
        <taxon>Spirochaetales</taxon>
        <taxon>Breznakiellaceae</taxon>
        <taxon>Breznakiella</taxon>
    </lineage>
</organism>
<evidence type="ECO:0000256" key="1">
    <source>
        <dbReference type="ARBA" id="ARBA00004236"/>
    </source>
</evidence>
<keyword evidence="2" id="KW-1003">Cell membrane</keyword>
<evidence type="ECO:0000256" key="4">
    <source>
        <dbReference type="ARBA" id="ARBA00022989"/>
    </source>
</evidence>
<dbReference type="Pfam" id="PF04277">
    <property type="entry name" value="OAD_gamma"/>
    <property type="match status" value="1"/>
</dbReference>
<dbReference type="AlphaFoldDB" id="A0A7T8BCM4"/>
<proteinExistence type="predicted"/>
<evidence type="ECO:0000256" key="2">
    <source>
        <dbReference type="ARBA" id="ARBA00022475"/>
    </source>
</evidence>
<accession>A0A7T8BCM4</accession>
<dbReference type="EMBL" id="CP067089">
    <property type="protein sequence ID" value="QQO11270.1"/>
    <property type="molecule type" value="Genomic_DNA"/>
</dbReference>
<dbReference type="Proteomes" id="UP000595917">
    <property type="component" value="Chromosome"/>
</dbReference>
<dbReference type="GO" id="GO:0005886">
    <property type="term" value="C:plasma membrane"/>
    <property type="evidence" value="ECO:0007669"/>
    <property type="project" value="UniProtKB-SubCell"/>
</dbReference>
<reference evidence="8" key="1">
    <citation type="submission" date="2021-01" db="EMBL/GenBank/DDBJ databases">
        <title>Description of Breznakiella homolactica.</title>
        <authorList>
            <person name="Song Y."/>
            <person name="Brune A."/>
        </authorList>
    </citation>
    <scope>NUCLEOTIDE SEQUENCE</scope>
    <source>
        <strain evidence="8">RmG30</strain>
    </source>
</reference>
<keyword evidence="3 7" id="KW-0812">Transmembrane</keyword>
<evidence type="ECO:0000256" key="5">
    <source>
        <dbReference type="ARBA" id="ARBA00023136"/>
    </source>
</evidence>
<comment type="subcellular location">
    <subcellularLocation>
        <location evidence="1">Cell membrane</location>
    </subcellularLocation>
</comment>
<evidence type="ECO:0000313" key="9">
    <source>
        <dbReference type="Proteomes" id="UP000595917"/>
    </source>
</evidence>
<protein>
    <submittedName>
        <fullName evidence="8">OadG family protein</fullName>
    </submittedName>
</protein>
<dbReference type="InterPro" id="IPR005899">
    <property type="entry name" value="Na_pump_deCOase"/>
</dbReference>